<organism evidence="2 3">
    <name type="scientific">Ensete ventricosum</name>
    <name type="common">Abyssinian banana</name>
    <name type="synonym">Musa ensete</name>
    <dbReference type="NCBI Taxonomy" id="4639"/>
    <lineage>
        <taxon>Eukaryota</taxon>
        <taxon>Viridiplantae</taxon>
        <taxon>Streptophyta</taxon>
        <taxon>Embryophyta</taxon>
        <taxon>Tracheophyta</taxon>
        <taxon>Spermatophyta</taxon>
        <taxon>Magnoliopsida</taxon>
        <taxon>Liliopsida</taxon>
        <taxon>Zingiberales</taxon>
        <taxon>Musaceae</taxon>
        <taxon>Ensete</taxon>
    </lineage>
</organism>
<dbReference type="Proteomes" id="UP000287651">
    <property type="component" value="Unassembled WGS sequence"/>
</dbReference>
<evidence type="ECO:0000256" key="1">
    <source>
        <dbReference type="SAM" id="MobiDB-lite"/>
    </source>
</evidence>
<feature type="compositionally biased region" description="Basic and acidic residues" evidence="1">
    <location>
        <begin position="19"/>
        <end position="44"/>
    </location>
</feature>
<reference evidence="2 3" key="1">
    <citation type="journal article" date="2014" name="Agronomy (Basel)">
        <title>A Draft Genome Sequence for Ensete ventricosum, the Drought-Tolerant Tree Against Hunger.</title>
        <authorList>
            <person name="Harrison J."/>
            <person name="Moore K.A."/>
            <person name="Paszkiewicz K."/>
            <person name="Jones T."/>
            <person name="Grant M."/>
            <person name="Ambacheew D."/>
            <person name="Muzemil S."/>
            <person name="Studholme D.J."/>
        </authorList>
    </citation>
    <scope>NUCLEOTIDE SEQUENCE [LARGE SCALE GENOMIC DNA]</scope>
</reference>
<proteinExistence type="predicted"/>
<accession>A0A427AY90</accession>
<comment type="caution">
    <text evidence="2">The sequence shown here is derived from an EMBL/GenBank/DDBJ whole genome shotgun (WGS) entry which is preliminary data.</text>
</comment>
<feature type="region of interest" description="Disordered" evidence="1">
    <location>
        <begin position="1"/>
        <end position="59"/>
    </location>
</feature>
<evidence type="ECO:0000313" key="3">
    <source>
        <dbReference type="Proteomes" id="UP000287651"/>
    </source>
</evidence>
<name>A0A427AY90_ENSVE</name>
<dbReference type="AlphaFoldDB" id="A0A427AY90"/>
<dbReference type="EMBL" id="AMZH03000966">
    <property type="protein sequence ID" value="RRT81211.1"/>
    <property type="molecule type" value="Genomic_DNA"/>
</dbReference>
<gene>
    <name evidence="2" type="ORF">B296_00019248</name>
</gene>
<evidence type="ECO:0000313" key="2">
    <source>
        <dbReference type="EMBL" id="RRT81211.1"/>
    </source>
</evidence>
<protein>
    <submittedName>
        <fullName evidence="2">Uncharacterized protein</fullName>
    </submittedName>
</protein>
<sequence>MGFVITDLDDIGGDGGGRANRDLVEAKEKEGREGKEDGERHGEEVNEDPTPLPKWEDDGLFLGRPGGDGILFHGSPARRNGMAGVSVCSPLSASSLVWSLSILARRVLWVAMCIGIRCTVPVRDIIFPPTKDVHIGPSEEFITTDDEVGSFLG</sequence>